<dbReference type="RefSeq" id="WP_069325801.1">
    <property type="nucleotide sequence ID" value="NZ_MDER01000022.1"/>
</dbReference>
<dbReference type="AlphaFoldDB" id="A0A1E3L8U3"/>
<dbReference type="Gene3D" id="2.10.260.10">
    <property type="match status" value="1"/>
</dbReference>
<evidence type="ECO:0000313" key="1">
    <source>
        <dbReference type="EMBL" id="ODP30237.1"/>
    </source>
</evidence>
<accession>A0A1E3L8U3</accession>
<sequence length="87" mass="9667">MSKALHLERKVSKFGNSLGLTMTEAFKQIGLEAGDKVEVSIKENSEEIVIKKVKKVDLPAGISPDFLDTLSQVMGQYDTTLKELKDR</sequence>
<name>A0A1E3L8U3_9BACL</name>
<dbReference type="SUPFAM" id="SSF89447">
    <property type="entry name" value="AbrB/MazE/MraZ-like"/>
    <property type="match status" value="1"/>
</dbReference>
<evidence type="ECO:0000313" key="2">
    <source>
        <dbReference type="Proteomes" id="UP000094578"/>
    </source>
</evidence>
<evidence type="ECO:0008006" key="3">
    <source>
        <dbReference type="Google" id="ProtNLM"/>
    </source>
</evidence>
<dbReference type="STRING" id="1886670.PTI45_00307"/>
<gene>
    <name evidence="1" type="ORF">PTI45_00307</name>
</gene>
<protein>
    <recommendedName>
        <fullName evidence="3">SpoVT-AbrB domain-containing protein</fullName>
    </recommendedName>
</protein>
<keyword evidence="2" id="KW-1185">Reference proteome</keyword>
<organism evidence="1 2">
    <name type="scientific">Paenibacillus nuruki</name>
    <dbReference type="NCBI Taxonomy" id="1886670"/>
    <lineage>
        <taxon>Bacteria</taxon>
        <taxon>Bacillati</taxon>
        <taxon>Bacillota</taxon>
        <taxon>Bacilli</taxon>
        <taxon>Bacillales</taxon>
        <taxon>Paenibacillaceae</taxon>
        <taxon>Paenibacillus</taxon>
    </lineage>
</organism>
<reference evidence="1 2" key="1">
    <citation type="submission" date="2016-08" db="EMBL/GenBank/DDBJ databases">
        <title>Genome sequencing of Paenibacillus sp. TI45-13ar, isolated from Korean traditional nuruk.</title>
        <authorList>
            <person name="Kim S.-J."/>
        </authorList>
    </citation>
    <scope>NUCLEOTIDE SEQUENCE [LARGE SCALE GENOMIC DNA]</scope>
    <source>
        <strain evidence="1 2">TI45-13ar</strain>
    </source>
</reference>
<dbReference type="EMBL" id="MDER01000022">
    <property type="protein sequence ID" value="ODP30237.1"/>
    <property type="molecule type" value="Genomic_DNA"/>
</dbReference>
<dbReference type="Proteomes" id="UP000094578">
    <property type="component" value="Unassembled WGS sequence"/>
</dbReference>
<comment type="caution">
    <text evidence="1">The sequence shown here is derived from an EMBL/GenBank/DDBJ whole genome shotgun (WGS) entry which is preliminary data.</text>
</comment>
<proteinExistence type="predicted"/>
<dbReference type="InterPro" id="IPR037914">
    <property type="entry name" value="SpoVT-AbrB_sf"/>
</dbReference>